<feature type="disulfide bond" evidence="15">
    <location>
        <begin position="48"/>
        <end position="55"/>
    </location>
</feature>
<feature type="region of interest" description="Disordered" evidence="16">
    <location>
        <begin position="114"/>
        <end position="158"/>
    </location>
</feature>
<organism evidence="20 21">
    <name type="scientific">Fusarium mangiferae</name>
    <name type="common">Mango malformation disease fungus</name>
    <dbReference type="NCBI Taxonomy" id="192010"/>
    <lineage>
        <taxon>Eukaryota</taxon>
        <taxon>Fungi</taxon>
        <taxon>Dikarya</taxon>
        <taxon>Ascomycota</taxon>
        <taxon>Pezizomycotina</taxon>
        <taxon>Sordariomycetes</taxon>
        <taxon>Hypocreomycetidae</taxon>
        <taxon>Hypocreales</taxon>
        <taxon>Nectriaceae</taxon>
        <taxon>Fusarium</taxon>
        <taxon>Fusarium fujikuroi species complex</taxon>
    </lineage>
</organism>
<evidence type="ECO:0000259" key="19">
    <source>
        <dbReference type="PROSITE" id="PS52012"/>
    </source>
</evidence>
<dbReference type="EMBL" id="FCQH01000012">
    <property type="protein sequence ID" value="CVL02249.1"/>
    <property type="molecule type" value="Genomic_DNA"/>
</dbReference>
<protein>
    <recommendedName>
        <fullName evidence="19">CFEM domain-containing protein</fullName>
    </recommendedName>
</protein>
<evidence type="ECO:0000256" key="14">
    <source>
        <dbReference type="ARBA" id="ARBA00023288"/>
    </source>
</evidence>
<evidence type="ECO:0000256" key="10">
    <source>
        <dbReference type="ARBA" id="ARBA00023004"/>
    </source>
</evidence>
<dbReference type="Proteomes" id="UP000184255">
    <property type="component" value="Unassembled WGS sequence"/>
</dbReference>
<keyword evidence="14" id="KW-0449">Lipoprotein</keyword>
<dbReference type="InterPro" id="IPR051735">
    <property type="entry name" value="CFEM_domain"/>
</dbReference>
<proteinExistence type="inferred from homology"/>
<keyword evidence="11 17" id="KW-0472">Membrane</keyword>
<keyword evidence="17" id="KW-1133">Transmembrane helix</keyword>
<keyword evidence="13" id="KW-0325">Glycoprotein</keyword>
<keyword evidence="21" id="KW-1185">Reference proteome</keyword>
<dbReference type="PANTHER" id="PTHR37928:SF2">
    <property type="entry name" value="GPI ANCHORED CFEM DOMAIN PROTEIN (AFU_ORTHOLOGUE AFUA_6G10580)"/>
    <property type="match status" value="1"/>
</dbReference>
<feature type="compositionally biased region" description="Low complexity" evidence="16">
    <location>
        <begin position="114"/>
        <end position="144"/>
    </location>
</feature>
<dbReference type="VEuPathDB" id="FungiDB:FMAN_08309"/>
<evidence type="ECO:0000256" key="3">
    <source>
        <dbReference type="ARBA" id="ARBA00010031"/>
    </source>
</evidence>
<evidence type="ECO:0000256" key="6">
    <source>
        <dbReference type="ARBA" id="ARBA00022617"/>
    </source>
</evidence>
<evidence type="ECO:0000256" key="12">
    <source>
        <dbReference type="ARBA" id="ARBA00023157"/>
    </source>
</evidence>
<comment type="subcellular location">
    <subcellularLocation>
        <location evidence="1">Cell membrane</location>
        <topology evidence="1">Lipid-anchor</topology>
        <topology evidence="1">GPI-anchor</topology>
    </subcellularLocation>
    <subcellularLocation>
        <location evidence="2">Secreted</location>
    </subcellularLocation>
</comment>
<evidence type="ECO:0000256" key="16">
    <source>
        <dbReference type="SAM" id="MobiDB-lite"/>
    </source>
</evidence>
<comment type="caution">
    <text evidence="15">Lacks conserved residue(s) required for the propagation of feature annotation.</text>
</comment>
<dbReference type="PANTHER" id="PTHR37928">
    <property type="entry name" value="CFEM DOMAIN PROTEIN (AFU_ORTHOLOGUE AFUA_6G14090)"/>
    <property type="match status" value="1"/>
</dbReference>
<feature type="binding site" description="axial binding residue" evidence="15">
    <location>
        <position position="52"/>
    </location>
    <ligand>
        <name>heme</name>
        <dbReference type="ChEBI" id="CHEBI:30413"/>
    </ligand>
    <ligandPart>
        <name>Fe</name>
        <dbReference type="ChEBI" id="CHEBI:18248"/>
    </ligandPart>
</feature>
<feature type="disulfide bond" evidence="15">
    <location>
        <begin position="57"/>
        <end position="90"/>
    </location>
</feature>
<keyword evidence="7" id="KW-0336">GPI-anchor</keyword>
<evidence type="ECO:0000256" key="2">
    <source>
        <dbReference type="ARBA" id="ARBA00004613"/>
    </source>
</evidence>
<dbReference type="AlphaFoldDB" id="A0A1L7TW65"/>
<evidence type="ECO:0000256" key="13">
    <source>
        <dbReference type="ARBA" id="ARBA00023180"/>
    </source>
</evidence>
<dbReference type="RefSeq" id="XP_041687517.1">
    <property type="nucleotide sequence ID" value="XM_041821770.1"/>
</dbReference>
<keyword evidence="12 15" id="KW-1015">Disulfide bond</keyword>
<feature type="compositionally biased region" description="Polar residues" evidence="16">
    <location>
        <begin position="230"/>
        <end position="245"/>
    </location>
</feature>
<evidence type="ECO:0000256" key="8">
    <source>
        <dbReference type="ARBA" id="ARBA00022723"/>
    </source>
</evidence>
<evidence type="ECO:0000256" key="11">
    <source>
        <dbReference type="ARBA" id="ARBA00023136"/>
    </source>
</evidence>
<accession>A0A1L7TW65</accession>
<keyword evidence="8 15" id="KW-0479">Metal-binding</keyword>
<keyword evidence="17" id="KW-0812">Transmembrane</keyword>
<evidence type="ECO:0000256" key="9">
    <source>
        <dbReference type="ARBA" id="ARBA00022729"/>
    </source>
</evidence>
<sequence length="277" mass="29119">MGPFTSVIVFVAWCHWACIAAAQAEFPSCASNCYTGLVSSSSSPTTNCNSFDYKCICQDEDYLEEQICCLHKECSDGDREAAEGYARSVCQAVGVTLGHNLTCSTLSASASSTATEVSGGSTKTDTANSSASLDLSSGNSGSGDESSKTHIAHQTSQHRIKTGLGAGLGAGIPILSAIIGAITWFLKRKKRQSVTQTPQTNTTAQPPFDPATPAQEVQYGHQAPGGSFYSMPQTDPQTTAYSQQPIFEAYGSPGNNRQELDSGTKLPATHELPVGRT</sequence>
<evidence type="ECO:0000256" key="15">
    <source>
        <dbReference type="PROSITE-ProRule" id="PRU01356"/>
    </source>
</evidence>
<evidence type="ECO:0000256" key="17">
    <source>
        <dbReference type="SAM" id="Phobius"/>
    </source>
</evidence>
<dbReference type="Pfam" id="PF05730">
    <property type="entry name" value="CFEM"/>
    <property type="match status" value="1"/>
</dbReference>
<evidence type="ECO:0000313" key="20">
    <source>
        <dbReference type="EMBL" id="CVL02249.1"/>
    </source>
</evidence>
<feature type="region of interest" description="Disordered" evidence="16">
    <location>
        <begin position="193"/>
        <end position="277"/>
    </location>
</feature>
<dbReference type="SMART" id="SM00747">
    <property type="entry name" value="CFEM"/>
    <property type="match status" value="1"/>
</dbReference>
<feature type="transmembrane region" description="Helical" evidence="17">
    <location>
        <begin position="164"/>
        <end position="186"/>
    </location>
</feature>
<evidence type="ECO:0000256" key="5">
    <source>
        <dbReference type="ARBA" id="ARBA00022525"/>
    </source>
</evidence>
<keyword evidence="6 15" id="KW-0349">Heme</keyword>
<evidence type="ECO:0000313" key="21">
    <source>
        <dbReference type="Proteomes" id="UP000184255"/>
    </source>
</evidence>
<evidence type="ECO:0000256" key="4">
    <source>
        <dbReference type="ARBA" id="ARBA00022475"/>
    </source>
</evidence>
<feature type="signal peptide" evidence="18">
    <location>
        <begin position="1"/>
        <end position="24"/>
    </location>
</feature>
<dbReference type="GO" id="GO:0046872">
    <property type="term" value="F:metal ion binding"/>
    <property type="evidence" value="ECO:0007669"/>
    <property type="project" value="UniProtKB-UniRule"/>
</dbReference>
<feature type="compositionally biased region" description="Low complexity" evidence="16">
    <location>
        <begin position="195"/>
        <end position="206"/>
    </location>
</feature>
<dbReference type="GO" id="GO:0098552">
    <property type="term" value="C:side of membrane"/>
    <property type="evidence" value="ECO:0007669"/>
    <property type="project" value="UniProtKB-KW"/>
</dbReference>
<evidence type="ECO:0000256" key="18">
    <source>
        <dbReference type="SAM" id="SignalP"/>
    </source>
</evidence>
<keyword evidence="4" id="KW-1003">Cell membrane</keyword>
<dbReference type="PROSITE" id="PS52012">
    <property type="entry name" value="CFEM"/>
    <property type="match status" value="1"/>
</dbReference>
<dbReference type="GO" id="GO:0005886">
    <property type="term" value="C:plasma membrane"/>
    <property type="evidence" value="ECO:0007669"/>
    <property type="project" value="UniProtKB-SubCell"/>
</dbReference>
<dbReference type="GO" id="GO:0005576">
    <property type="term" value="C:extracellular region"/>
    <property type="evidence" value="ECO:0007669"/>
    <property type="project" value="UniProtKB-SubCell"/>
</dbReference>
<feature type="domain" description="CFEM" evidence="19">
    <location>
        <begin position="1"/>
        <end position="117"/>
    </location>
</feature>
<reference evidence="21" key="1">
    <citation type="journal article" date="2016" name="Genome Biol. Evol.">
        <title>Comparative 'omics' of the Fusarium fujikuroi species complex highlights differences in genetic potential and metabolite synthesis.</title>
        <authorList>
            <person name="Niehaus E.-M."/>
            <person name="Muensterkoetter M."/>
            <person name="Proctor R.H."/>
            <person name="Brown D.W."/>
            <person name="Sharon A."/>
            <person name="Idan Y."/>
            <person name="Oren-Young L."/>
            <person name="Sieber C.M."/>
            <person name="Novak O."/>
            <person name="Pencik A."/>
            <person name="Tarkowska D."/>
            <person name="Hromadova K."/>
            <person name="Freeman S."/>
            <person name="Maymon M."/>
            <person name="Elazar M."/>
            <person name="Youssef S.A."/>
            <person name="El-Shabrawy E.S.M."/>
            <person name="Shalaby A.B.A."/>
            <person name="Houterman P."/>
            <person name="Brock N.L."/>
            <person name="Burkhardt I."/>
            <person name="Tsavkelova E.A."/>
            <person name="Dickschat J.S."/>
            <person name="Galuszka P."/>
            <person name="Gueldener U."/>
            <person name="Tudzynski B."/>
        </authorList>
    </citation>
    <scope>NUCLEOTIDE SEQUENCE [LARGE SCALE GENOMIC DNA]</scope>
    <source>
        <strain evidence="21">MRC7560</strain>
    </source>
</reference>
<keyword evidence="10 15" id="KW-0408">Iron</keyword>
<feature type="chain" id="PRO_5009874664" description="CFEM domain-containing protein" evidence="18">
    <location>
        <begin position="25"/>
        <end position="277"/>
    </location>
</feature>
<keyword evidence="5" id="KW-0964">Secreted</keyword>
<dbReference type="GeneID" id="65087569"/>
<name>A0A1L7TW65_FUSMA</name>
<dbReference type="InterPro" id="IPR008427">
    <property type="entry name" value="Extracellular_membr_CFEM_dom"/>
</dbReference>
<comment type="caution">
    <text evidence="20">The sequence shown here is derived from an EMBL/GenBank/DDBJ whole genome shotgun (WGS) entry which is preliminary data.</text>
</comment>
<evidence type="ECO:0000256" key="1">
    <source>
        <dbReference type="ARBA" id="ARBA00004609"/>
    </source>
</evidence>
<gene>
    <name evidence="20" type="ORF">FMAN_08309</name>
</gene>
<comment type="similarity">
    <text evidence="3">Belongs to the RBT5 family.</text>
</comment>
<evidence type="ECO:0000256" key="7">
    <source>
        <dbReference type="ARBA" id="ARBA00022622"/>
    </source>
</evidence>
<keyword evidence="9 18" id="KW-0732">Signal</keyword>